<dbReference type="AlphaFoldDB" id="A0AAD7XGG8"/>
<reference evidence="2" key="1">
    <citation type="submission" date="2022-11" db="EMBL/GenBank/DDBJ databases">
        <title>Genome Sequence of Cubamyces cubensis.</title>
        <authorList>
            <person name="Buettner E."/>
        </authorList>
    </citation>
    <scope>NUCLEOTIDE SEQUENCE</scope>
    <source>
        <strain evidence="2">MPL-01</strain>
    </source>
</reference>
<name>A0AAD7XGG8_9APHY</name>
<evidence type="ECO:0000313" key="2">
    <source>
        <dbReference type="EMBL" id="KAJ8501716.1"/>
    </source>
</evidence>
<dbReference type="EMBL" id="JAPEVG010000005">
    <property type="protein sequence ID" value="KAJ8501716.1"/>
    <property type="molecule type" value="Genomic_DNA"/>
</dbReference>
<evidence type="ECO:0000256" key="1">
    <source>
        <dbReference type="SAM" id="SignalP"/>
    </source>
</evidence>
<sequence length="170" mass="18559">MLRTHLIPLVAIATLPLAASADVIAYPQSGVQWHVGTRHNITWDVPIVQTELNKINSRVSQLTSSISDVATPGGPPCLNGMPMSEPGIAPWQNWTQPCSQMTLMDTADHVDLPKYYIVLAEDFNLTTGHIEVQVPNVSPSDHYIVGLFIFPNETNSESAASYSSQQFSIS</sequence>
<keyword evidence="1" id="KW-0732">Signal</keyword>
<keyword evidence="3" id="KW-1185">Reference proteome</keyword>
<organism evidence="2 3">
    <name type="scientific">Trametes cubensis</name>
    <dbReference type="NCBI Taxonomy" id="1111947"/>
    <lineage>
        <taxon>Eukaryota</taxon>
        <taxon>Fungi</taxon>
        <taxon>Dikarya</taxon>
        <taxon>Basidiomycota</taxon>
        <taxon>Agaricomycotina</taxon>
        <taxon>Agaricomycetes</taxon>
        <taxon>Polyporales</taxon>
        <taxon>Polyporaceae</taxon>
        <taxon>Trametes</taxon>
    </lineage>
</organism>
<accession>A0AAD7XGG8</accession>
<comment type="caution">
    <text evidence="2">The sequence shown here is derived from an EMBL/GenBank/DDBJ whole genome shotgun (WGS) entry which is preliminary data.</text>
</comment>
<proteinExistence type="predicted"/>
<feature type="chain" id="PRO_5042114722" evidence="1">
    <location>
        <begin position="21"/>
        <end position="170"/>
    </location>
</feature>
<feature type="signal peptide" evidence="1">
    <location>
        <begin position="1"/>
        <end position="20"/>
    </location>
</feature>
<dbReference type="Proteomes" id="UP001215151">
    <property type="component" value="Unassembled WGS sequence"/>
</dbReference>
<protein>
    <submittedName>
        <fullName evidence="2">Uncharacterized protein</fullName>
    </submittedName>
</protein>
<gene>
    <name evidence="2" type="ORF">ONZ51_g488</name>
</gene>
<evidence type="ECO:0000313" key="3">
    <source>
        <dbReference type="Proteomes" id="UP001215151"/>
    </source>
</evidence>